<name>A0A5N6PB57_9ASTR</name>
<comment type="caution">
    <text evidence="2">The sequence shown here is derived from an EMBL/GenBank/DDBJ whole genome shotgun (WGS) entry which is preliminary data.</text>
</comment>
<feature type="compositionally biased region" description="Acidic residues" evidence="1">
    <location>
        <begin position="466"/>
        <end position="476"/>
    </location>
</feature>
<accession>A0A5N6PB57</accession>
<sequence length="509" mass="58381">MKKLRFWVGYGVSGMEKVKDRYGRLFVVKIEDSFKTTTCSNRRVFQATAVKGLDIEERMQKEGRFKAQINREESAGIDCTLIGVNSAGLGSRSSLEAVKLNCGSEKDLRELKRWQKEKVLWVSIDKIEGSFQLCVGDKEETCVGKGNFCGFLIHNSKKKGDGKFKLWHKVKIEDSFKTTTCSNRRVFQATAVKGLDIEERMQKEGRFKAQINREESAGIDCTLIGVNSAGLGSRSSLEAVKLNCGSEKDLRELKRWQKEKVLWVSIDKIEGSFQLCVGDKEETCVGKGNFCGFLIHNSKKKGDGKFKLWHKIMFTWQIAIVLNKCGDMLVITNAGPLSGMDPDWQLELFKDKMQELKVYNEAMLNIWESRNNKEKKMIPHCKPIQALIRWYGLINDDDHEYMRKHHTPFRLNTLAWEYKSSERYHRLTYMATERVWDVLKVNVRPLQRGKHDTFNGEAVEVNMATGEEEEDNDGDDQPIASMIGRRRGEGSSRGQLDWIREIPRGVSMM</sequence>
<reference evidence="2 3" key="1">
    <citation type="submission" date="2019-05" db="EMBL/GenBank/DDBJ databases">
        <title>Mikania micrantha, genome provides insights into the molecular mechanism of rapid growth.</title>
        <authorList>
            <person name="Liu B."/>
        </authorList>
    </citation>
    <scope>NUCLEOTIDE SEQUENCE [LARGE SCALE GENOMIC DNA]</scope>
    <source>
        <strain evidence="2">NLD-2019</strain>
        <tissue evidence="2">Leaf</tissue>
    </source>
</reference>
<dbReference type="EMBL" id="SZYD01000006">
    <property type="protein sequence ID" value="KAD5962063.1"/>
    <property type="molecule type" value="Genomic_DNA"/>
</dbReference>
<gene>
    <name evidence="2" type="ORF">E3N88_13536</name>
</gene>
<dbReference type="Proteomes" id="UP000326396">
    <property type="component" value="Linkage Group LG14"/>
</dbReference>
<proteinExistence type="predicted"/>
<dbReference type="AlphaFoldDB" id="A0A5N6PB57"/>
<keyword evidence="3" id="KW-1185">Reference proteome</keyword>
<evidence type="ECO:0000313" key="3">
    <source>
        <dbReference type="Proteomes" id="UP000326396"/>
    </source>
</evidence>
<organism evidence="2 3">
    <name type="scientific">Mikania micrantha</name>
    <name type="common">bitter vine</name>
    <dbReference type="NCBI Taxonomy" id="192012"/>
    <lineage>
        <taxon>Eukaryota</taxon>
        <taxon>Viridiplantae</taxon>
        <taxon>Streptophyta</taxon>
        <taxon>Embryophyta</taxon>
        <taxon>Tracheophyta</taxon>
        <taxon>Spermatophyta</taxon>
        <taxon>Magnoliopsida</taxon>
        <taxon>eudicotyledons</taxon>
        <taxon>Gunneridae</taxon>
        <taxon>Pentapetalae</taxon>
        <taxon>asterids</taxon>
        <taxon>campanulids</taxon>
        <taxon>Asterales</taxon>
        <taxon>Asteraceae</taxon>
        <taxon>Asteroideae</taxon>
        <taxon>Heliantheae alliance</taxon>
        <taxon>Eupatorieae</taxon>
        <taxon>Mikania</taxon>
    </lineage>
</organism>
<evidence type="ECO:0000313" key="2">
    <source>
        <dbReference type="EMBL" id="KAD5962063.1"/>
    </source>
</evidence>
<protein>
    <submittedName>
        <fullName evidence="2">Uncharacterized protein</fullName>
    </submittedName>
</protein>
<feature type="region of interest" description="Disordered" evidence="1">
    <location>
        <begin position="464"/>
        <end position="496"/>
    </location>
</feature>
<evidence type="ECO:0000256" key="1">
    <source>
        <dbReference type="SAM" id="MobiDB-lite"/>
    </source>
</evidence>